<proteinExistence type="predicted"/>
<sequence length="99" mass="10953">MGDRLNVGGDLEEKFKKFGPLADILTDISNRCVEINEFNRNSAGHDEIGKTYHENVDKPTADLVKLFTLVSSEVELLGIKGRLSSRILHNAGEDAKNQV</sequence>
<organism evidence="1 2">
    <name type="scientific">Kitasatospora terrestris</name>
    <dbReference type="NCBI Taxonomy" id="258051"/>
    <lineage>
        <taxon>Bacteria</taxon>
        <taxon>Bacillati</taxon>
        <taxon>Actinomycetota</taxon>
        <taxon>Actinomycetes</taxon>
        <taxon>Kitasatosporales</taxon>
        <taxon>Streptomycetaceae</taxon>
        <taxon>Kitasatospora</taxon>
    </lineage>
</organism>
<keyword evidence="2" id="KW-1185">Reference proteome</keyword>
<comment type="caution">
    <text evidence="1">The sequence shown here is derived from an EMBL/GenBank/DDBJ whole genome shotgun (WGS) entry which is preliminary data.</text>
</comment>
<protein>
    <submittedName>
        <fullName evidence="1">Uncharacterized protein</fullName>
    </submittedName>
</protein>
<accession>A0ABP9EK40</accession>
<evidence type="ECO:0000313" key="1">
    <source>
        <dbReference type="EMBL" id="GAA4881301.1"/>
    </source>
</evidence>
<dbReference type="Proteomes" id="UP001501752">
    <property type="component" value="Unassembled WGS sequence"/>
</dbReference>
<reference evidence="2" key="1">
    <citation type="journal article" date="2019" name="Int. J. Syst. Evol. Microbiol.">
        <title>The Global Catalogue of Microorganisms (GCM) 10K type strain sequencing project: providing services to taxonomists for standard genome sequencing and annotation.</title>
        <authorList>
            <consortium name="The Broad Institute Genomics Platform"/>
            <consortium name="The Broad Institute Genome Sequencing Center for Infectious Disease"/>
            <person name="Wu L."/>
            <person name="Ma J."/>
        </authorList>
    </citation>
    <scope>NUCLEOTIDE SEQUENCE [LARGE SCALE GENOMIC DNA]</scope>
    <source>
        <strain evidence="2">JCM 13006</strain>
    </source>
</reference>
<name>A0ABP9EK40_9ACTN</name>
<dbReference type="RefSeq" id="WP_345701108.1">
    <property type="nucleotide sequence ID" value="NZ_BAABIS010000001.1"/>
</dbReference>
<gene>
    <name evidence="1" type="ORF">GCM10023235_71970</name>
</gene>
<dbReference type="EMBL" id="BAABIS010000001">
    <property type="protein sequence ID" value="GAA4881301.1"/>
    <property type="molecule type" value="Genomic_DNA"/>
</dbReference>
<evidence type="ECO:0000313" key="2">
    <source>
        <dbReference type="Proteomes" id="UP001501752"/>
    </source>
</evidence>